<dbReference type="PANTHER" id="PTHR13233">
    <property type="entry name" value="MICROSPHERULE PROTEIN 1"/>
    <property type="match status" value="1"/>
</dbReference>
<evidence type="ECO:0000259" key="2">
    <source>
        <dbReference type="PROSITE" id="PS50006"/>
    </source>
</evidence>
<sequence length="1618" mass="170973">MPPPIASLRSQFPTISTWYEKFGLRNSVAVNKPKMADAASTSQAAATGDGAVTKTSTATRQQPNRIVLPRISKPVTRNQGRPKPPPTPVEQPKPVSRKVGRPRKSFADEAEGEDVQNVEDVSPGIAPPATPPPAVAATPPPSPVAASPTGPKISPFDAGKMNAKPDGRKTGPKTIVLKTPVMKASPSVPIMSLPRMDKKAPGTSITVTKKGGTEVKLEVTTVAAAAMPPAVGKMSKAAEKAAALIAAASASTSTTTVCKVEKIILPSPRKESTVMVPGPKKSKPTTEKRAVSSASTDKSTTIHRPPEVITIEDDLKQPHSAVESQPLPAAVPAPRDGMTVIIVQDQGDHVFIPQSSVPAINAETDGAVPPKQPLQSLSTTPSTSAPATASSLAAAAVDDVVLPETEALEQRLDETAASMASMSAAAASSAPTTAVVSPRRQSVKKKRTPVAEEIPFEVRQRFRGEVSALKRSHSGSRKSSRTSSTGTRTPPSEQPGLYGGMQDTSREPSTSGKRPKQSGAGQTFPLVSSTASGVLTKPLIPAALTPFRGGNLKVMTATPQPAVREISVEVKPPPREPKKPYYFIPAEVSEEESSETEQDDTAPRRSYNAMVSNENSFAEFTEEVARGRARMRSMSIASDATFDTVSTSAPWSVSVGNGVAPQVNIVAAAEPAPHHNSRGARKKSAGAVAHRVGTVPLTDLGRWKPQDDMMLLSAIQEYRDFVMVQKHVKFTCHFNILEIQERWFSLLYNKKISKAACQAMRACPPDVMADIERHTPFTEAEESLLLEVPFLVEYPTVEVFELLLEGNHHVFHPFRTSGDLEKHWRVMLADGRIENSDTFCVVPDDQVIHNTERVWSFAEVESRMKDSELKNWPLVTGEFGYEMEKSQRQNRERIMNLDKEIEHIRFLLERSLNYELPDLVRPSFGTPQDRSFLAIILGQQAKYGMKTGKISFGRSSPGKVVDVDLSLEGYAGKLSRLHGYIILERNGVFRIENHGRRPVFVNDEILHYGDFTVLTDTGAIKVGDIYIQFFINHARVSRYLRQKYSGEWLSDEEPEEAEPEPLRKPKSKPVKRKSTKADTAAARDQLLPSAATAGRSSPRGSRSRIRTKEVPFVNDSTVPAPLTNTTPTAVTELSTTAQKPNRKATGKAKPNFEQPTQEPGKSPVGEMNIPPPVLHSTVEAAGVVSVEVPAPAVAPPSLPQPDPTPLPPITSLPPRKAPPFSDLASMATLNAVGGGGLPSASLPLPPAAFSPIKFTIPTALSSVTSAPPQSSAAPISAIYVSPLHRGPPTLAEPVSTALLPSNRQVSSTSSMQVPTVYSPPMQPVSTTSAPLVALSPGGLRPWLKPPDPSSPGPLVKNPVVKKPKILVVKGSSTDSGAGSAGSGAPSPAAARTPSAPPADGCSTATALSVPAAAITQSGSSILVVPPSETTSALLASTSTVVPTSTATSAALAAGLSPFTTVSSTTPVPALVKPPMATTTTAPTRIYVTTSAPPSKAAPTTGPTKPMPVITFQGGALMSSGGGGGVAFGRGPGTSTTTVGQSSFSVPTGLYPGATPRRTYGHVRPKTAAGMQRPRVPTQPVLENLTSPVSSAAVMAATSASPSKGNSSEQQHATDSPKA</sequence>
<feature type="compositionally biased region" description="Low complexity" evidence="1">
    <location>
        <begin position="423"/>
        <end position="438"/>
    </location>
</feature>
<feature type="region of interest" description="Disordered" evidence="1">
    <location>
        <begin position="1048"/>
        <end position="1164"/>
    </location>
</feature>
<feature type="region of interest" description="Disordered" evidence="1">
    <location>
        <begin position="34"/>
        <end position="157"/>
    </location>
</feature>
<dbReference type="Pfam" id="PF13325">
    <property type="entry name" value="MCRS_N"/>
    <property type="match status" value="1"/>
</dbReference>
<feature type="region of interest" description="Disordered" evidence="1">
    <location>
        <begin position="465"/>
        <end position="525"/>
    </location>
</feature>
<feature type="domain" description="FHA" evidence="2">
    <location>
        <begin position="950"/>
        <end position="1006"/>
    </location>
</feature>
<feature type="compositionally biased region" description="Pro residues" evidence="1">
    <location>
        <begin position="82"/>
        <end position="91"/>
    </location>
</feature>
<feature type="compositionally biased region" description="Acidic residues" evidence="1">
    <location>
        <begin position="108"/>
        <end position="117"/>
    </location>
</feature>
<proteinExistence type="predicted"/>
<evidence type="ECO:0000256" key="1">
    <source>
        <dbReference type="SAM" id="MobiDB-lite"/>
    </source>
</evidence>
<comment type="caution">
    <text evidence="3">The sequence shown here is derived from an EMBL/GenBank/DDBJ whole genome shotgun (WGS) entry which is preliminary data.</text>
</comment>
<feature type="compositionally biased region" description="Polar residues" evidence="1">
    <location>
        <begin position="1603"/>
        <end position="1618"/>
    </location>
</feature>
<feature type="compositionally biased region" description="Polar residues" evidence="1">
    <location>
        <begin position="1114"/>
        <end position="1139"/>
    </location>
</feature>
<dbReference type="GO" id="GO:0031011">
    <property type="term" value="C:Ino80 complex"/>
    <property type="evidence" value="ECO:0007669"/>
    <property type="project" value="InterPro"/>
</dbReference>
<feature type="compositionally biased region" description="Low complexity" evidence="1">
    <location>
        <begin position="1088"/>
        <end position="1100"/>
    </location>
</feature>
<accession>A0A1W0X9P9</accession>
<feature type="compositionally biased region" description="Low complexity" evidence="1">
    <location>
        <begin position="376"/>
        <end position="390"/>
    </location>
</feature>
<feature type="compositionally biased region" description="Acidic residues" evidence="1">
    <location>
        <begin position="1049"/>
        <end position="1059"/>
    </location>
</feature>
<feature type="compositionally biased region" description="Pro residues" evidence="1">
    <location>
        <begin position="125"/>
        <end position="143"/>
    </location>
</feature>
<feature type="compositionally biased region" description="Basic residues" evidence="1">
    <location>
        <begin position="95"/>
        <end position="104"/>
    </location>
</feature>
<dbReference type="GO" id="GO:0045944">
    <property type="term" value="P:positive regulation of transcription by RNA polymerase II"/>
    <property type="evidence" value="ECO:0007669"/>
    <property type="project" value="TreeGrafter"/>
</dbReference>
<feature type="region of interest" description="Disordered" evidence="1">
    <location>
        <begin position="1533"/>
        <end position="1618"/>
    </location>
</feature>
<dbReference type="InterPro" id="IPR008984">
    <property type="entry name" value="SMAD_FHA_dom_sf"/>
</dbReference>
<feature type="compositionally biased region" description="Low complexity" evidence="1">
    <location>
        <begin position="36"/>
        <end position="51"/>
    </location>
</feature>
<dbReference type="SUPFAM" id="SSF49879">
    <property type="entry name" value="SMAD/FHA domain"/>
    <property type="match status" value="1"/>
</dbReference>
<dbReference type="PROSITE" id="PS50006">
    <property type="entry name" value="FHA_DOMAIN"/>
    <property type="match status" value="1"/>
</dbReference>
<reference evidence="4" key="1">
    <citation type="submission" date="2017-01" db="EMBL/GenBank/DDBJ databases">
        <title>Comparative genomics of anhydrobiosis in the tardigrade Hypsibius dujardini.</title>
        <authorList>
            <person name="Yoshida Y."/>
            <person name="Koutsovoulos G."/>
            <person name="Laetsch D."/>
            <person name="Stevens L."/>
            <person name="Kumar S."/>
            <person name="Horikawa D."/>
            <person name="Ishino K."/>
            <person name="Komine S."/>
            <person name="Tomita M."/>
            <person name="Blaxter M."/>
            <person name="Arakawa K."/>
        </authorList>
    </citation>
    <scope>NUCLEOTIDE SEQUENCE [LARGE SCALE GENOMIC DNA]</scope>
    <source>
        <strain evidence="4">Z151</strain>
    </source>
</reference>
<keyword evidence="4" id="KW-1185">Reference proteome</keyword>
<dbReference type="OrthoDB" id="10262769at2759"/>
<feature type="compositionally biased region" description="Polar residues" evidence="1">
    <location>
        <begin position="53"/>
        <end position="64"/>
    </location>
</feature>
<feature type="compositionally biased region" description="Basic residues" evidence="1">
    <location>
        <begin position="1064"/>
        <end position="1074"/>
    </location>
</feature>
<evidence type="ECO:0000313" key="4">
    <source>
        <dbReference type="Proteomes" id="UP000192578"/>
    </source>
</evidence>
<feature type="region of interest" description="Disordered" evidence="1">
    <location>
        <begin position="423"/>
        <end position="449"/>
    </location>
</feature>
<dbReference type="GO" id="GO:0044545">
    <property type="term" value="C:NSL complex"/>
    <property type="evidence" value="ECO:0007669"/>
    <property type="project" value="TreeGrafter"/>
</dbReference>
<organism evidence="3 4">
    <name type="scientific">Hypsibius exemplaris</name>
    <name type="common">Freshwater tardigrade</name>
    <dbReference type="NCBI Taxonomy" id="2072580"/>
    <lineage>
        <taxon>Eukaryota</taxon>
        <taxon>Metazoa</taxon>
        <taxon>Ecdysozoa</taxon>
        <taxon>Tardigrada</taxon>
        <taxon>Eutardigrada</taxon>
        <taxon>Parachela</taxon>
        <taxon>Hypsibioidea</taxon>
        <taxon>Hypsibiidae</taxon>
        <taxon>Hypsibius</taxon>
    </lineage>
</organism>
<dbReference type="PANTHER" id="PTHR13233:SF0">
    <property type="entry name" value="MICROSPHERULE PROTEIN 1"/>
    <property type="match status" value="1"/>
</dbReference>
<feature type="region of interest" description="Disordered" evidence="1">
    <location>
        <begin position="363"/>
        <end position="390"/>
    </location>
</feature>
<dbReference type="GO" id="GO:0071339">
    <property type="term" value="C:MLL1 complex"/>
    <property type="evidence" value="ECO:0007669"/>
    <property type="project" value="InterPro"/>
</dbReference>
<evidence type="ECO:0000313" key="3">
    <source>
        <dbReference type="EMBL" id="OQV24042.1"/>
    </source>
</evidence>
<feature type="compositionally biased region" description="Low complexity" evidence="1">
    <location>
        <begin position="1370"/>
        <end position="1399"/>
    </location>
</feature>
<dbReference type="InterPro" id="IPR037912">
    <property type="entry name" value="MCRS1"/>
</dbReference>
<protein>
    <submittedName>
        <fullName evidence="3">Microspherule protein 1</fullName>
    </submittedName>
</protein>
<dbReference type="InterPro" id="IPR000253">
    <property type="entry name" value="FHA_dom"/>
</dbReference>
<name>A0A1W0X9P9_HYPEX</name>
<feature type="compositionally biased region" description="Basic residues" evidence="1">
    <location>
        <begin position="470"/>
        <end position="480"/>
    </location>
</feature>
<dbReference type="EMBL" id="MTYJ01000008">
    <property type="protein sequence ID" value="OQV24042.1"/>
    <property type="molecule type" value="Genomic_DNA"/>
</dbReference>
<dbReference type="SMART" id="SM00240">
    <property type="entry name" value="FHA"/>
    <property type="match status" value="1"/>
</dbReference>
<feature type="compositionally biased region" description="Polar residues" evidence="1">
    <location>
        <begin position="1533"/>
        <end position="1545"/>
    </location>
</feature>
<feature type="compositionally biased region" description="Low complexity" evidence="1">
    <location>
        <begin position="481"/>
        <end position="491"/>
    </location>
</feature>
<dbReference type="GO" id="GO:0002151">
    <property type="term" value="F:G-quadruplex RNA binding"/>
    <property type="evidence" value="ECO:0007669"/>
    <property type="project" value="InterPro"/>
</dbReference>
<feature type="region of interest" description="Disordered" evidence="1">
    <location>
        <begin position="1370"/>
        <end position="1402"/>
    </location>
</feature>
<dbReference type="InterPro" id="IPR025999">
    <property type="entry name" value="MCRS_N"/>
</dbReference>
<dbReference type="Proteomes" id="UP000192578">
    <property type="component" value="Unassembled WGS sequence"/>
</dbReference>
<feature type="region of interest" description="Disordered" evidence="1">
    <location>
        <begin position="269"/>
        <end position="306"/>
    </location>
</feature>
<gene>
    <name evidence="3" type="ORF">BV898_01997</name>
</gene>
<feature type="compositionally biased region" description="Low complexity" evidence="1">
    <location>
        <begin position="1585"/>
        <end position="1602"/>
    </location>
</feature>